<keyword evidence="11" id="KW-1185">Reference proteome</keyword>
<keyword evidence="3 6" id="KW-1133">Transmembrane helix</keyword>
<feature type="domain" description="Integral membrane bound transporter" evidence="9">
    <location>
        <begin position="606"/>
        <end position="741"/>
    </location>
</feature>
<evidence type="ECO:0000313" key="10">
    <source>
        <dbReference type="EMBL" id="KAI1610765.1"/>
    </source>
</evidence>
<feature type="transmembrane region" description="Helical" evidence="6">
    <location>
        <begin position="142"/>
        <end position="161"/>
    </location>
</feature>
<dbReference type="EMBL" id="MU404357">
    <property type="protein sequence ID" value="KAI1610765.1"/>
    <property type="molecule type" value="Genomic_DNA"/>
</dbReference>
<feature type="region of interest" description="Disordered" evidence="5">
    <location>
        <begin position="505"/>
        <end position="542"/>
    </location>
</feature>
<comment type="caution">
    <text evidence="10">The sequence shown here is derived from an EMBL/GenBank/DDBJ whole genome shotgun (WGS) entry which is preliminary data.</text>
</comment>
<feature type="transmembrane region" description="Helical" evidence="6">
    <location>
        <begin position="725"/>
        <end position="745"/>
    </location>
</feature>
<dbReference type="AlphaFoldDB" id="A0AAN6IBC8"/>
<evidence type="ECO:0008006" key="12">
    <source>
        <dbReference type="Google" id="ProtNLM"/>
    </source>
</evidence>
<reference evidence="10" key="1">
    <citation type="journal article" date="2022" name="bioRxiv">
        <title>Deciphering the potential niche of two novel black yeast fungi from a biological soil crust based on their genomes, phenotypes, and melanin regulation.</title>
        <authorList>
            <consortium name="DOE Joint Genome Institute"/>
            <person name="Carr E.C."/>
            <person name="Barton Q."/>
            <person name="Grambo S."/>
            <person name="Sullivan M."/>
            <person name="Renfro C.M."/>
            <person name="Kuo A."/>
            <person name="Pangilinan J."/>
            <person name="Lipzen A."/>
            <person name="Keymanesh K."/>
            <person name="Savage E."/>
            <person name="Barry K."/>
            <person name="Grigoriev I.V."/>
            <person name="Riekhof W.R."/>
            <person name="Harris S.S."/>
        </authorList>
    </citation>
    <scope>NUCLEOTIDE SEQUENCE</scope>
    <source>
        <strain evidence="10">JF 03-4F</strain>
    </source>
</reference>
<dbReference type="InterPro" id="IPR018823">
    <property type="entry name" value="ArAE_2_N"/>
</dbReference>
<evidence type="ECO:0000313" key="11">
    <source>
        <dbReference type="Proteomes" id="UP001203852"/>
    </source>
</evidence>
<comment type="subcellular location">
    <subcellularLocation>
        <location evidence="1">Membrane</location>
        <topology evidence="1">Multi-pass membrane protein</topology>
    </subcellularLocation>
</comment>
<evidence type="ECO:0000256" key="1">
    <source>
        <dbReference type="ARBA" id="ARBA00004141"/>
    </source>
</evidence>
<protein>
    <recommendedName>
        <fullName evidence="12">ER transporter 6TM N-terminal domain-containing protein</fullName>
    </recommendedName>
</protein>
<proteinExistence type="predicted"/>
<evidence type="ECO:0000259" key="9">
    <source>
        <dbReference type="Pfam" id="PF13515"/>
    </source>
</evidence>
<name>A0AAN6IBC8_9EURO</name>
<gene>
    <name evidence="10" type="ORF">EDD36DRAFT_466774</name>
</gene>
<organism evidence="10 11">
    <name type="scientific">Exophiala viscosa</name>
    <dbReference type="NCBI Taxonomy" id="2486360"/>
    <lineage>
        <taxon>Eukaryota</taxon>
        <taxon>Fungi</taxon>
        <taxon>Dikarya</taxon>
        <taxon>Ascomycota</taxon>
        <taxon>Pezizomycotina</taxon>
        <taxon>Eurotiomycetes</taxon>
        <taxon>Chaetothyriomycetidae</taxon>
        <taxon>Chaetothyriales</taxon>
        <taxon>Herpotrichiellaceae</taxon>
        <taxon>Exophiala</taxon>
    </lineage>
</organism>
<dbReference type="Pfam" id="PF10337">
    <property type="entry name" value="ArAE_2_N"/>
    <property type="match status" value="1"/>
</dbReference>
<dbReference type="InterPro" id="IPR049453">
    <property type="entry name" value="Memb_transporter_dom"/>
</dbReference>
<dbReference type="GO" id="GO:0016020">
    <property type="term" value="C:membrane"/>
    <property type="evidence" value="ECO:0007669"/>
    <property type="project" value="UniProtKB-SubCell"/>
</dbReference>
<evidence type="ECO:0000256" key="6">
    <source>
        <dbReference type="SAM" id="Phobius"/>
    </source>
</evidence>
<dbReference type="InterPro" id="IPR018820">
    <property type="entry name" value="BRE4-related_DUF2421"/>
</dbReference>
<evidence type="ECO:0000256" key="5">
    <source>
        <dbReference type="SAM" id="MobiDB-lite"/>
    </source>
</evidence>
<feature type="transmembrane region" description="Helical" evidence="6">
    <location>
        <begin position="659"/>
        <end position="678"/>
    </location>
</feature>
<accession>A0AAN6IBC8</accession>
<feature type="domain" description="Putative ER transporter 6TM N-terminal" evidence="8">
    <location>
        <begin position="52"/>
        <end position="387"/>
    </location>
</feature>
<evidence type="ECO:0000256" key="4">
    <source>
        <dbReference type="ARBA" id="ARBA00023136"/>
    </source>
</evidence>
<sequence length="998" mass="111445">MAYGPVRRHRPCAAGRRSSGVLWVHTAVHRAAEWHRVLADHDWHHDIGWYGIGWAWGVLTMKAALATRPAAETNARLLELAHTASETTTNNQQASGQTTYTQILIYDGFMLDARITAVYFCMICVYIYLLARLRAAAPKLTLAQIFGTIIIDVVLTIGPLLPSFEGTIPQILLKPAATAVGLGVVCNVLLFPKSTSYIVLDSVKQLLLPMSEFVDACRISFDDSAKPMSVARLKAAKAAGMATYNGLEANLGFLALDVSICRWNFEDIGLLRKPLKHLFVTWESLIDSQIIRAKSQAKRQEFKEKDEHKQSQIRGKPGQHQLAQQIDFARLFRNDTDSQDLFAQSMEALREASDPLMITCQEALGAMVETLSAVNERKYFKQPSAETCQVMGSRHRQILEKLQADIKLFTISTPHRVLEPNTHFFGADGNLSLPPGSGIAPVRGMIIALIWEERVMSFARALEYLLAQLVALEIHRTKTRLWMPTGLRHLGPWVFGREATPRVTPVLNEMEEEQVTSEPKKSKKHSHKKQDGDKDDGTEDNVRSTAGQLESIRLHRGKQRSRVGSISLAIFKWFSSTSGLYALRVVIVTIALGIPAALPSTAGFFYREKGLWALIMAQVGMVPYAADFTWGLMLRLTGTVVGGVLGLVAWYIGAGDGPGNPYGIAAICVPFILVFMWGRLFGPPAFLQAIMLCAATFFLTVAYSWVDTHIPSDYGNPGVGYNVFWRRTLLVIVGFTTAAIVMFFPRPPSAGRHYRRVLSATLSRFQDLYALFIMNMRKKHTDQAASVELLSTLEKSTIASGELLNSVAGPIQFIKFEFSSTDWSAAGLSELTALAMDVNFNLYQLFYYSSSLPDDFRRRFVLLSGVFEEQFVGDLMAVLSLLRHALETGEALPSVMSSPLMVRAFQDRMYRTHSHQHGRQPEEREEHVRKLLGPGHEAYDRDRAEWVQEMVMVVKEELGETHVVDVEDWGDGLYGGEDAIELREAKEEDGLLEENLRT</sequence>
<feature type="transmembrane region" description="Helical" evidence="6">
    <location>
        <begin position="173"/>
        <end position="191"/>
    </location>
</feature>
<dbReference type="Pfam" id="PF10334">
    <property type="entry name" value="BRE4"/>
    <property type="match status" value="1"/>
</dbReference>
<evidence type="ECO:0000259" key="7">
    <source>
        <dbReference type="Pfam" id="PF10334"/>
    </source>
</evidence>
<feature type="transmembrane region" description="Helical" evidence="6">
    <location>
        <begin position="113"/>
        <end position="130"/>
    </location>
</feature>
<feature type="transmembrane region" description="Helical" evidence="6">
    <location>
        <begin position="633"/>
        <end position="653"/>
    </location>
</feature>
<evidence type="ECO:0000256" key="2">
    <source>
        <dbReference type="ARBA" id="ARBA00022692"/>
    </source>
</evidence>
<evidence type="ECO:0000256" key="3">
    <source>
        <dbReference type="ARBA" id="ARBA00022989"/>
    </source>
</evidence>
<keyword evidence="2 6" id="KW-0812">Transmembrane</keyword>
<dbReference type="PANTHER" id="PTHR37994">
    <property type="entry name" value="ARAE_2_N DOMAIN-CONTAINING PROTEIN-RELATED"/>
    <property type="match status" value="1"/>
</dbReference>
<feature type="transmembrane region" description="Helical" evidence="6">
    <location>
        <begin position="581"/>
        <end position="598"/>
    </location>
</feature>
<feature type="transmembrane region" description="Helical" evidence="6">
    <location>
        <begin position="685"/>
        <end position="705"/>
    </location>
</feature>
<dbReference type="Pfam" id="PF13515">
    <property type="entry name" value="FUSC_2"/>
    <property type="match status" value="1"/>
</dbReference>
<dbReference type="Proteomes" id="UP001203852">
    <property type="component" value="Unassembled WGS sequence"/>
</dbReference>
<feature type="domain" description="DUF2421" evidence="7">
    <location>
        <begin position="745"/>
        <end position="915"/>
    </location>
</feature>
<evidence type="ECO:0000259" key="8">
    <source>
        <dbReference type="Pfam" id="PF10337"/>
    </source>
</evidence>
<dbReference type="PANTHER" id="PTHR37994:SF3">
    <property type="entry name" value="ER TRANSPORTER 6TM N-TERMINAL DOMAIN-CONTAINING PROTEIN"/>
    <property type="match status" value="1"/>
</dbReference>
<keyword evidence="4 6" id="KW-0472">Membrane</keyword>